<evidence type="ECO:0000256" key="4">
    <source>
        <dbReference type="ARBA" id="ARBA00022536"/>
    </source>
</evidence>
<dbReference type="InterPro" id="IPR018097">
    <property type="entry name" value="EGF_Ca-bd_CS"/>
</dbReference>
<feature type="domain" description="HYR" evidence="24">
    <location>
        <begin position="1914"/>
        <end position="2002"/>
    </location>
</feature>
<reference evidence="27" key="1">
    <citation type="submission" date="2022-11" db="UniProtKB">
        <authorList>
            <consortium name="EnsemblMetazoa"/>
        </authorList>
    </citation>
    <scope>IDENTIFICATION</scope>
</reference>
<dbReference type="InterPro" id="IPR013783">
    <property type="entry name" value="Ig-like_fold"/>
</dbReference>
<accession>A0A914AXD1</accession>
<dbReference type="InterPro" id="IPR003599">
    <property type="entry name" value="Ig_sub"/>
</dbReference>
<dbReference type="Pfam" id="PF07714">
    <property type="entry name" value="PK_Tyr_Ser-Thr"/>
    <property type="match status" value="1"/>
</dbReference>
<keyword evidence="10" id="KW-0418">Kinase</keyword>
<dbReference type="InterPro" id="IPR007110">
    <property type="entry name" value="Ig-like_dom"/>
</dbReference>
<keyword evidence="8" id="KW-0677">Repeat</keyword>
<evidence type="ECO:0000256" key="9">
    <source>
        <dbReference type="ARBA" id="ARBA00022741"/>
    </source>
</evidence>
<dbReference type="Gene3D" id="3.30.200.20">
    <property type="entry name" value="Phosphorylase Kinase, domain 1"/>
    <property type="match status" value="1"/>
</dbReference>
<dbReference type="PROSITE" id="PS50011">
    <property type="entry name" value="PROTEIN_KINASE_DOM"/>
    <property type="match status" value="1"/>
</dbReference>
<dbReference type="InterPro" id="IPR036179">
    <property type="entry name" value="Ig-like_dom_sf"/>
</dbReference>
<comment type="similarity">
    <text evidence="2">Belongs to the protein kinase superfamily. CAMK Ser/Thr protein kinase family.</text>
</comment>
<sequence length="2707" mass="293870">MNCPSGFCSCGGTGSSCLYRIGAFYCQIDTGTTVERITTITLNSNADIMPKRQTITVSLGEALTLQVTTTLSPLPDWQWRKTSAEFNSWLNDWSGIQSPTISSVTAADAGVYECHVPQQRGQGRHAIFRVIVRGCPSNMWGTSTGCQNACPVCYNGGMCHDVTGQCICAPGFSGSICQIANGRNGWGMNGTLPCAGAEDRHGASCRGRLFCLQDPFGCSCAAGYKGIGCDQECDEPNTFGPYCTQTCHCAEGIRCLTDTGECNDPSCTDEYCPQRCASGWKGRNCQVQTPCPLGYYGEICTQSCNCRDNQACNEESGDCIDGCADGYRGAACDQDVTRTIVDFGQTGKPNAGQPVTVYCETVGNPLPTEDDIILLDASNQQIDPFSSINSTGFNDYRRINEYVLTGDDAASGARLTCNLRQLDSTSLATYLTLDVYDLPFLASAPYIGFTDSASIIVRWSPWTSTQGRGDGPVLRIEVHYRLRSDDVDDTTYAFVETAATNTSTSLIIRGLEVDTEYDFVVVVVREGGGGAGPPSPKVTIGTTCATPTADPIAQLDVLSGTELRLSWQFPPESTWQCRSLQYVQVYQKQSSDSEFPSNAIEYESTGTFTTLGSLVPCNSYDVYVTFSNRDGFFSPDSSVVSAATATTAPGPVTSLQMFPPTVGSHHQLGVSWSSPSAADNNCQVDAYIIGHSLTRIKACGSSGTDPGTVSQRVFSVVTAVSLNNLKPYSSYRVSVVAVNSAGNSTVITSSADTSSTVPSFVPTVNVLDSDITSNSIRFTWDEVSCEDVNGPYSSYTYHPVLTNLATDDSSTYSTNNEVKTVIGLTPCTMYSFQVAVVNTVGIGTYSNATEVTTKTVVQSQVSDLSAEAVDGYPTVLRVRWNLPFGNCPIDHYTVSYDLYWLLRCEYPASNRIVAGRTTDMEYNITSLFPNSRYKVYVRATTSVGEGVEDVAYVYTAEAAPSEPPQNVINTTTLKRSLRFAWQSPSCPGRRGVIVGYTYLLIDLERGGENVTEDTSSSVTDAYIDGLVPYTLYSFQVLARTAAGDGPYSDAINLRTDQADLPFLTSAPYIGFTDSASIIVRWSPWTSTQGRGDGPVLRFEVHYRLRSDDVDDTTYEFVETAATNTSTSLIIRGLEVDTEYDFVVVVVREGDGGAGPPSPKVTIGTTCATPTADPIAQLDVVSGTELRLSWQFPPESTWQCRSLQYVQVYQKQSSESEFPSNAIQYEATGSFTTLGSLVPCTSYDVYVTFSNRDGFFSPDSSIVSAATATTAPGPVTSLQMFPPTVGSHHQLEVSWSSPSSASSADNNCPVDAYIISHSLTRIKACGSSGTDLGTVSQRVFSVVTAVSLNNLKPYSSYRVSVVAVNSAGNSTVITSSADTSSTVPSFVPTVNVLDSDITSNSIRFTWDEVSCEDVNGPYSSYTYRPVLTNLATDDSSTYSTNNEVKTVIGLTPCTMYSFQVAVVNTVGIGTYSNATEVTTETVVQSQVSDLSAEAVDGYPTVLRVRWNLPSGNCPIDHYTVSYDLYWLLRCEYPASNRIVAGRTTDMEYNITSLFPNSRYKVYVRATTSVGEGVEDVEYVYTAEAAPSEPPQNVINTATLKRSLRFAWQSPPCLGRRGDIVGYTYLLIDLERGAENVTADTSSSVMDAYIGGLVPYTLYSFQVLARTAAGDGPYSDAINVRTDQAEPPEITSVTTPSGNATSTTVQWPRPDHNGIIIAYYVVYGIVSQGNQSTLQVTEGLNDTAIEVELTGLVTDSNYSIQIQAETIVKRGPLSEPIYRIIHYRDTVPPEFTANSCPSPISRVAELRSMVTMVTWTDPTATDNVAPIVQCTPASGTNFTIGLTPVTCTATDAAGNEATLDCAFNVTVTDFNECAAWLGAYGRHDCVHSECNNTDGGFTCICHNGFSKPNMNDHTCTDTTPPVFLANTCRSPGSKVAYPRSMTSTSVTWTTPTATDTTGIAPTVTCTPSTNHAFRIGDTAVTCTARDAAGNMALINCLFTVTVIDFDECSAVTNGDNCDTHADCTNIDGGFLCSCIVGYIGNGVTCTDVPSAPVKVLLDDEGDTCVVTWDPPEQENGTLDIISYKIFRNAYLYPDSGSKHLGEISDLAVSDFVVTDATPRLYAVNKMDLPAYTRYRFQISASTSNSEGPTSTETEITCDSPRRVPANLLPLVLSDISRYQITETTIKLRIAPVNQRNGPVSCVEVTVIRLNDDEGIEGKDPDILYHPDLLRSYDEAQQSTGLPYVAMVFKGNDLSKSAEIEIGSGGESSCGGSRRKKRQTPPSHTGENGPLIPHTKYTAFIRAYVLLDNQREDYVTSPRLQPVWTDPSGTRNIAVIAVVSVVSTTLIIALIACGVRVGIRRKKRRNKHRLLKMTAMEMGRIDYKVTPPESEIATADYKDLGLPSWALRWEILWENLVVDDKVLGRGNFGEVRLGTVIIGGMMTKTAIQVLKGDASKTDREDFMEEFRTMTNIGYHPNVVSLLGACQHEDVMFVALEHLPNGDLRTYLRKARTQSESDEGALSSDQLIKFALDVAKGMKHLSTSGVIHRDLASRNILLGEQLVAKVSDFGLSRGQDIYVQTSMPRISTRWLAIESLLDRTYTTQSDVWSFGILLWEIASIGGTPYPTIATKSLADQLKEGYRLTKPANCDDQMYSLMLRCWEEDPSNRPSFSDLIRILSKMDENKTEQKYMAIDRALSENFSVIRPELDDN</sequence>
<dbReference type="Gene3D" id="2.170.300.10">
    <property type="entry name" value="Tie2 ligand-binding domain superfamily"/>
    <property type="match status" value="1"/>
</dbReference>
<keyword evidence="11" id="KW-0067">ATP-binding</keyword>
<keyword evidence="5" id="KW-0808">Transferase</keyword>
<evidence type="ECO:0000256" key="6">
    <source>
        <dbReference type="ARBA" id="ARBA00022692"/>
    </source>
</evidence>
<feature type="domain" description="Ig-like" evidence="25">
    <location>
        <begin position="50"/>
        <end position="116"/>
    </location>
</feature>
<dbReference type="InterPro" id="IPR000719">
    <property type="entry name" value="Prot_kinase_dom"/>
</dbReference>
<dbReference type="SMART" id="SM00181">
    <property type="entry name" value="EGF"/>
    <property type="match status" value="5"/>
</dbReference>
<feature type="domain" description="Fibronectin type-III" evidence="26">
    <location>
        <begin position="762"/>
        <end position="856"/>
    </location>
</feature>
<dbReference type="GO" id="GO:0005524">
    <property type="term" value="F:ATP binding"/>
    <property type="evidence" value="ECO:0007669"/>
    <property type="project" value="UniProtKB-KW"/>
</dbReference>
<dbReference type="Gene3D" id="1.10.510.10">
    <property type="entry name" value="Transferase(Phosphotransferase) domain 1"/>
    <property type="match status" value="1"/>
</dbReference>
<dbReference type="GeneID" id="119737808"/>
<dbReference type="RefSeq" id="XP_038068352.1">
    <property type="nucleotide sequence ID" value="XM_038212424.1"/>
</dbReference>
<keyword evidence="15 19" id="KW-1015">Disulfide bond</keyword>
<dbReference type="InterPro" id="IPR036116">
    <property type="entry name" value="FN3_sf"/>
</dbReference>
<dbReference type="PROSITE" id="PS01186">
    <property type="entry name" value="EGF_2"/>
    <property type="match status" value="2"/>
</dbReference>
<evidence type="ECO:0000256" key="19">
    <source>
        <dbReference type="PROSITE-ProRule" id="PRU00076"/>
    </source>
</evidence>
<dbReference type="GO" id="GO:0016020">
    <property type="term" value="C:membrane"/>
    <property type="evidence" value="ECO:0007669"/>
    <property type="project" value="UniProtKB-SubCell"/>
</dbReference>
<dbReference type="PROSITE" id="PS00109">
    <property type="entry name" value="PROTEIN_KINASE_TYR"/>
    <property type="match status" value="1"/>
</dbReference>
<protein>
    <recommendedName>
        <fullName evidence="3">receptor protein-tyrosine kinase</fullName>
        <ecNumber evidence="3">2.7.10.1</ecNumber>
    </recommendedName>
</protein>
<dbReference type="FunFam" id="2.10.25.10:FF:000038">
    <property type="entry name" value="Fibrillin 2"/>
    <property type="match status" value="1"/>
</dbReference>
<dbReference type="SMART" id="SM00409">
    <property type="entry name" value="IG"/>
    <property type="match status" value="1"/>
</dbReference>
<dbReference type="InterPro" id="IPR020635">
    <property type="entry name" value="Tyr_kinase_cat_dom"/>
</dbReference>
<dbReference type="SMART" id="SM00060">
    <property type="entry name" value="FN3"/>
    <property type="match status" value="14"/>
</dbReference>
<dbReference type="InterPro" id="IPR001881">
    <property type="entry name" value="EGF-like_Ca-bd_dom"/>
</dbReference>
<feature type="domain" description="EGF-like" evidence="23">
    <location>
        <begin position="147"/>
        <end position="178"/>
    </location>
</feature>
<feature type="domain" description="Fibronectin type-III" evidence="26">
    <location>
        <begin position="1485"/>
        <end position="1586"/>
    </location>
</feature>
<dbReference type="Pfam" id="PF07645">
    <property type="entry name" value="EGF_CA"/>
    <property type="match status" value="1"/>
</dbReference>
<dbReference type="InterPro" id="IPR003961">
    <property type="entry name" value="FN3_dom"/>
</dbReference>
<dbReference type="InterPro" id="IPR000742">
    <property type="entry name" value="EGF"/>
</dbReference>
<evidence type="ECO:0000313" key="27">
    <source>
        <dbReference type="EnsemblMetazoa" id="XP_038068352.1"/>
    </source>
</evidence>
<keyword evidence="18" id="KW-0393">Immunoglobulin domain</keyword>
<evidence type="ECO:0000256" key="18">
    <source>
        <dbReference type="ARBA" id="ARBA00023319"/>
    </source>
</evidence>
<keyword evidence="28" id="KW-1185">Reference proteome</keyword>
<evidence type="ECO:0000256" key="8">
    <source>
        <dbReference type="ARBA" id="ARBA00022737"/>
    </source>
</evidence>
<dbReference type="PANTHER" id="PTHR26391">
    <property type="entry name" value="INACTIVE TYROSINE-PROTEIN KINASE 7"/>
    <property type="match status" value="1"/>
</dbReference>
<dbReference type="Gene3D" id="2.60.40.10">
    <property type="entry name" value="Immunoglobulins"/>
    <property type="match status" value="15"/>
</dbReference>
<feature type="domain" description="Fibronectin type-III" evidence="26">
    <location>
        <begin position="1588"/>
        <end position="1683"/>
    </location>
</feature>
<dbReference type="SMART" id="SM00179">
    <property type="entry name" value="EGF_CA"/>
    <property type="match status" value="3"/>
</dbReference>
<keyword evidence="16" id="KW-0675">Receptor</keyword>
<evidence type="ECO:0000256" key="14">
    <source>
        <dbReference type="ARBA" id="ARBA00023137"/>
    </source>
</evidence>
<dbReference type="InterPro" id="IPR003410">
    <property type="entry name" value="HYR_dom"/>
</dbReference>
<dbReference type="GO" id="GO:0004714">
    <property type="term" value="F:transmembrane receptor protein tyrosine kinase activity"/>
    <property type="evidence" value="ECO:0007669"/>
    <property type="project" value="UniProtKB-EC"/>
</dbReference>
<dbReference type="EnsemblMetazoa" id="XM_038212424.1">
    <property type="protein sequence ID" value="XP_038068352.1"/>
    <property type="gene ID" value="LOC119737808"/>
</dbReference>
<feature type="domain" description="Fibronectin type-III" evidence="26">
    <location>
        <begin position="963"/>
        <end position="1058"/>
    </location>
</feature>
<dbReference type="EC" id="2.7.10.1" evidence="3"/>
<evidence type="ECO:0000256" key="12">
    <source>
        <dbReference type="ARBA" id="ARBA00022989"/>
    </source>
</evidence>
<evidence type="ECO:0000256" key="21">
    <source>
        <dbReference type="SAM" id="Phobius"/>
    </source>
</evidence>
<evidence type="ECO:0000256" key="10">
    <source>
        <dbReference type="ARBA" id="ARBA00022777"/>
    </source>
</evidence>
<proteinExistence type="inferred from homology"/>
<evidence type="ECO:0000256" key="11">
    <source>
        <dbReference type="ARBA" id="ARBA00022840"/>
    </source>
</evidence>
<feature type="transmembrane region" description="Helical" evidence="21">
    <location>
        <begin position="2330"/>
        <end position="2356"/>
    </location>
</feature>
<evidence type="ECO:0000256" key="7">
    <source>
        <dbReference type="ARBA" id="ARBA00022729"/>
    </source>
</evidence>
<dbReference type="InterPro" id="IPR024731">
    <property type="entry name" value="NELL2-like_EGF"/>
</dbReference>
<feature type="domain" description="Fibronectin type-III" evidence="26">
    <location>
        <begin position="1169"/>
        <end position="1272"/>
    </location>
</feature>
<dbReference type="InterPro" id="IPR001245">
    <property type="entry name" value="Ser-Thr/Tyr_kinase_cat_dom"/>
</dbReference>
<evidence type="ECO:0000256" key="1">
    <source>
        <dbReference type="ARBA" id="ARBA00004167"/>
    </source>
</evidence>
<dbReference type="InterPro" id="IPR011009">
    <property type="entry name" value="Kinase-like_dom_sf"/>
</dbReference>
<feature type="domain" description="Fibronectin type-III" evidence="26">
    <location>
        <begin position="441"/>
        <end position="546"/>
    </location>
</feature>
<dbReference type="PANTHER" id="PTHR26391:SF18">
    <property type="entry name" value="PROTEIN KINASE RECEPTOR TIE-1, PUTATIVE-RELATED"/>
    <property type="match status" value="1"/>
</dbReference>
<keyword evidence="13 21" id="KW-0472">Membrane</keyword>
<feature type="domain" description="Fibronectin type-III" evidence="26">
    <location>
        <begin position="547"/>
        <end position="650"/>
    </location>
</feature>
<feature type="domain" description="Fibronectin type-III" evidence="26">
    <location>
        <begin position="1273"/>
        <end position="1384"/>
    </location>
</feature>
<dbReference type="CDD" id="cd00054">
    <property type="entry name" value="EGF_CA"/>
    <property type="match status" value="3"/>
</dbReference>
<evidence type="ECO:0000313" key="28">
    <source>
        <dbReference type="Proteomes" id="UP000887568"/>
    </source>
</evidence>
<feature type="domain" description="Fibronectin type-III" evidence="26">
    <location>
        <begin position="1063"/>
        <end position="1168"/>
    </location>
</feature>
<feature type="domain" description="Fibronectin type-III" evidence="26">
    <location>
        <begin position="2046"/>
        <end position="2158"/>
    </location>
</feature>
<evidence type="ECO:0000259" key="26">
    <source>
        <dbReference type="PROSITE" id="PS50853"/>
    </source>
</evidence>
<feature type="domain" description="Fibronectin type-III" evidence="26">
    <location>
        <begin position="1387"/>
        <end position="1481"/>
    </location>
</feature>
<dbReference type="FunFam" id="1.10.510.10:FF:000554">
    <property type="entry name" value="Predicted protein"/>
    <property type="match status" value="1"/>
</dbReference>
<dbReference type="SUPFAM" id="SSF57196">
    <property type="entry name" value="EGF/Laminin"/>
    <property type="match status" value="1"/>
</dbReference>
<dbReference type="GO" id="GO:0005509">
    <property type="term" value="F:calcium ion binding"/>
    <property type="evidence" value="ECO:0007669"/>
    <property type="project" value="InterPro"/>
</dbReference>
<evidence type="ECO:0000256" key="13">
    <source>
        <dbReference type="ARBA" id="ARBA00023136"/>
    </source>
</evidence>
<dbReference type="InterPro" id="IPR049883">
    <property type="entry name" value="NOTCH1_EGF-like"/>
</dbReference>
<feature type="domain" description="EGF-like" evidence="23">
    <location>
        <begin position="2002"/>
        <end position="2044"/>
    </location>
</feature>
<comment type="subcellular location">
    <subcellularLocation>
        <location evidence="1">Membrane</location>
        <topology evidence="1">Single-pass membrane protein</topology>
    </subcellularLocation>
</comment>
<dbReference type="PROSITE" id="PS50853">
    <property type="entry name" value="FN3"/>
    <property type="match status" value="14"/>
</dbReference>
<dbReference type="SMART" id="SM00219">
    <property type="entry name" value="TyrKc"/>
    <property type="match status" value="1"/>
</dbReference>
<dbReference type="PRINTS" id="PR00109">
    <property type="entry name" value="TYRKINASE"/>
</dbReference>
<dbReference type="Pfam" id="PF12947">
    <property type="entry name" value="EGF_3"/>
    <property type="match status" value="1"/>
</dbReference>
<evidence type="ECO:0000259" key="24">
    <source>
        <dbReference type="PROSITE" id="PS50825"/>
    </source>
</evidence>
<dbReference type="SUPFAM" id="SSF49265">
    <property type="entry name" value="Fibronectin type III"/>
    <property type="match status" value="8"/>
</dbReference>
<dbReference type="PROSITE" id="PS00022">
    <property type="entry name" value="EGF_1"/>
    <property type="match status" value="2"/>
</dbReference>
<keyword evidence="17" id="KW-0325">Glycoprotein</keyword>
<keyword evidence="12 21" id="KW-1133">Transmembrane helix</keyword>
<dbReference type="SUPFAM" id="SSF48726">
    <property type="entry name" value="Immunoglobulin"/>
    <property type="match status" value="1"/>
</dbReference>
<keyword evidence="9" id="KW-0547">Nucleotide-binding</keyword>
<keyword evidence="4 19" id="KW-0245">EGF-like domain</keyword>
<feature type="domain" description="Protein kinase" evidence="22">
    <location>
        <begin position="2414"/>
        <end position="2687"/>
    </location>
</feature>
<evidence type="ECO:0000259" key="22">
    <source>
        <dbReference type="PROSITE" id="PS50011"/>
    </source>
</evidence>
<evidence type="ECO:0000256" key="5">
    <source>
        <dbReference type="ARBA" id="ARBA00022679"/>
    </source>
</evidence>
<dbReference type="PROSITE" id="PS50026">
    <property type="entry name" value="EGF_3"/>
    <property type="match status" value="2"/>
</dbReference>
<dbReference type="CDD" id="cd00192">
    <property type="entry name" value="PTKc"/>
    <property type="match status" value="1"/>
</dbReference>
<evidence type="ECO:0000256" key="15">
    <source>
        <dbReference type="ARBA" id="ARBA00023157"/>
    </source>
</evidence>
<keyword evidence="6 21" id="KW-0812">Transmembrane</keyword>
<keyword evidence="14" id="KW-0829">Tyrosine-protein kinase</keyword>
<dbReference type="SUPFAM" id="SSF56112">
    <property type="entry name" value="Protein kinase-like (PK-like)"/>
    <property type="match status" value="1"/>
</dbReference>
<evidence type="ECO:0000259" key="23">
    <source>
        <dbReference type="PROSITE" id="PS50026"/>
    </source>
</evidence>
<evidence type="ECO:0000256" key="16">
    <source>
        <dbReference type="ARBA" id="ARBA00023170"/>
    </source>
</evidence>
<comment type="caution">
    <text evidence="19">Lacks conserved residue(s) required for the propagation of feature annotation.</text>
</comment>
<dbReference type="PROSITE" id="PS00010">
    <property type="entry name" value="ASX_HYDROXYL"/>
    <property type="match status" value="1"/>
</dbReference>
<feature type="domain" description="Fibronectin type-III" evidence="26">
    <location>
        <begin position="651"/>
        <end position="759"/>
    </location>
</feature>
<dbReference type="PROSITE" id="PS50825">
    <property type="entry name" value="HYR"/>
    <property type="match status" value="2"/>
</dbReference>
<dbReference type="InterPro" id="IPR000152">
    <property type="entry name" value="EGF-type_Asp/Asn_hydroxyl_site"/>
</dbReference>
<dbReference type="Proteomes" id="UP000887568">
    <property type="component" value="Unplaced"/>
</dbReference>
<keyword evidence="7" id="KW-0732">Signal</keyword>
<feature type="region of interest" description="Disordered" evidence="20">
    <location>
        <begin position="2258"/>
        <end position="2289"/>
    </location>
</feature>
<evidence type="ECO:0000256" key="20">
    <source>
        <dbReference type="SAM" id="MobiDB-lite"/>
    </source>
</evidence>
<dbReference type="PROSITE" id="PS50835">
    <property type="entry name" value="IG_LIKE"/>
    <property type="match status" value="1"/>
</dbReference>
<dbReference type="CDD" id="cd00063">
    <property type="entry name" value="FN3"/>
    <property type="match status" value="11"/>
</dbReference>
<dbReference type="Pfam" id="PF02494">
    <property type="entry name" value="HYR"/>
    <property type="match status" value="2"/>
</dbReference>
<dbReference type="Pfam" id="PF00041">
    <property type="entry name" value="fn3"/>
    <property type="match status" value="11"/>
</dbReference>
<feature type="domain" description="HYR" evidence="24">
    <location>
        <begin position="1782"/>
        <end position="1867"/>
    </location>
</feature>
<dbReference type="Gene3D" id="2.10.25.10">
    <property type="entry name" value="Laminin"/>
    <property type="match status" value="2"/>
</dbReference>
<feature type="domain" description="Fibronectin type-III" evidence="26">
    <location>
        <begin position="860"/>
        <end position="961"/>
    </location>
</feature>
<feature type="disulfide bond" evidence="19">
    <location>
        <begin position="168"/>
        <end position="177"/>
    </location>
</feature>
<organism evidence="27 28">
    <name type="scientific">Patiria miniata</name>
    <name type="common">Bat star</name>
    <name type="synonym">Asterina miniata</name>
    <dbReference type="NCBI Taxonomy" id="46514"/>
    <lineage>
        <taxon>Eukaryota</taxon>
        <taxon>Metazoa</taxon>
        <taxon>Echinodermata</taxon>
        <taxon>Eleutherozoa</taxon>
        <taxon>Asterozoa</taxon>
        <taxon>Asteroidea</taxon>
        <taxon>Valvatacea</taxon>
        <taxon>Valvatida</taxon>
        <taxon>Asterinidae</taxon>
        <taxon>Patiria</taxon>
    </lineage>
</organism>
<dbReference type="PROSITE" id="PS01187">
    <property type="entry name" value="EGF_CA"/>
    <property type="match status" value="2"/>
</dbReference>
<evidence type="ECO:0000256" key="2">
    <source>
        <dbReference type="ARBA" id="ARBA00006692"/>
    </source>
</evidence>
<evidence type="ECO:0000256" key="17">
    <source>
        <dbReference type="ARBA" id="ARBA00023180"/>
    </source>
</evidence>
<feature type="domain" description="Fibronectin type-III" evidence="26">
    <location>
        <begin position="1685"/>
        <end position="1787"/>
    </location>
</feature>
<evidence type="ECO:0000256" key="3">
    <source>
        <dbReference type="ARBA" id="ARBA00011902"/>
    </source>
</evidence>
<dbReference type="InterPro" id="IPR008266">
    <property type="entry name" value="Tyr_kinase_AS"/>
</dbReference>
<evidence type="ECO:0000259" key="25">
    <source>
        <dbReference type="PROSITE" id="PS50835"/>
    </source>
</evidence>
<name>A0A914AXD1_PATMI</name>